<dbReference type="PANTHER" id="PTHR45913:SF19">
    <property type="entry name" value="LOW QUALITY PROTEIN: ZINC FINGER BED DOMAIN-CONTAINING PROTEIN 5-LIKE"/>
    <property type="match status" value="1"/>
</dbReference>
<protein>
    <submittedName>
        <fullName evidence="1">Uncharacterized protein</fullName>
    </submittedName>
</protein>
<proteinExistence type="predicted"/>
<name>A0AA88LBF0_ARTSF</name>
<reference evidence="1" key="1">
    <citation type="submission" date="2023-07" db="EMBL/GenBank/DDBJ databases">
        <title>Chromosome-level genome assembly of Artemia franciscana.</title>
        <authorList>
            <person name="Jo E."/>
        </authorList>
    </citation>
    <scope>NUCLEOTIDE SEQUENCE</scope>
    <source>
        <tissue evidence="1">Whole body</tissue>
    </source>
</reference>
<evidence type="ECO:0000313" key="1">
    <source>
        <dbReference type="EMBL" id="KAK2719246.1"/>
    </source>
</evidence>
<sequence>MLEKTCYSVNLLNAILQQGKFLKLIDNFFDENSILLENCVGLCTDATPSMAEKNAGLQALVRKMASRTVWTHCMNHRQSLVSRNMGEDLLGVVEVITRVVNFIKNSPLRGRLFEKVCNDMDSEYRSLLYYCEARWISRAKALQRVFEQKEEIAIFLSDNDRDEAYLFYDTKFLVKLVYLVDIFQRLSIFNKSMQKVQIHASMQKDKIAAFMNKLEL</sequence>
<gene>
    <name evidence="1" type="ORF">QYM36_004910</name>
</gene>
<keyword evidence="2" id="KW-1185">Reference proteome</keyword>
<dbReference type="PANTHER" id="PTHR45913">
    <property type="entry name" value="EPM2A-INTERACTING PROTEIN 1"/>
    <property type="match status" value="1"/>
</dbReference>
<organism evidence="1 2">
    <name type="scientific">Artemia franciscana</name>
    <name type="common">Brine shrimp</name>
    <name type="synonym">Artemia sanfranciscana</name>
    <dbReference type="NCBI Taxonomy" id="6661"/>
    <lineage>
        <taxon>Eukaryota</taxon>
        <taxon>Metazoa</taxon>
        <taxon>Ecdysozoa</taxon>
        <taxon>Arthropoda</taxon>
        <taxon>Crustacea</taxon>
        <taxon>Branchiopoda</taxon>
        <taxon>Anostraca</taxon>
        <taxon>Artemiidae</taxon>
        <taxon>Artemia</taxon>
    </lineage>
</organism>
<accession>A0AA88LBF0</accession>
<evidence type="ECO:0000313" key="2">
    <source>
        <dbReference type="Proteomes" id="UP001187531"/>
    </source>
</evidence>
<dbReference type="SUPFAM" id="SSF53098">
    <property type="entry name" value="Ribonuclease H-like"/>
    <property type="match status" value="1"/>
</dbReference>
<dbReference type="AlphaFoldDB" id="A0AA88LBF0"/>
<comment type="caution">
    <text evidence="1">The sequence shown here is derived from an EMBL/GenBank/DDBJ whole genome shotgun (WGS) entry which is preliminary data.</text>
</comment>
<dbReference type="InterPro" id="IPR012337">
    <property type="entry name" value="RNaseH-like_sf"/>
</dbReference>
<dbReference type="EMBL" id="JAVRJZ010000008">
    <property type="protein sequence ID" value="KAK2719246.1"/>
    <property type="molecule type" value="Genomic_DNA"/>
</dbReference>
<dbReference type="Proteomes" id="UP001187531">
    <property type="component" value="Unassembled WGS sequence"/>
</dbReference>